<accession>A0A382GV21</accession>
<gene>
    <name evidence="1" type="ORF">METZ01_LOCUS231559</name>
</gene>
<proteinExistence type="predicted"/>
<name>A0A382GV21_9ZZZZ</name>
<dbReference type="EMBL" id="UINC01057494">
    <property type="protein sequence ID" value="SVB78705.1"/>
    <property type="molecule type" value="Genomic_DNA"/>
</dbReference>
<organism evidence="1">
    <name type="scientific">marine metagenome</name>
    <dbReference type="NCBI Taxonomy" id="408172"/>
    <lineage>
        <taxon>unclassified sequences</taxon>
        <taxon>metagenomes</taxon>
        <taxon>ecological metagenomes</taxon>
    </lineage>
</organism>
<protein>
    <submittedName>
        <fullName evidence="1">Uncharacterized protein</fullName>
    </submittedName>
</protein>
<reference evidence="1" key="1">
    <citation type="submission" date="2018-05" db="EMBL/GenBank/DDBJ databases">
        <authorList>
            <person name="Lanie J.A."/>
            <person name="Ng W.-L."/>
            <person name="Kazmierczak K.M."/>
            <person name="Andrzejewski T.M."/>
            <person name="Davidsen T.M."/>
            <person name="Wayne K.J."/>
            <person name="Tettelin H."/>
            <person name="Glass J.I."/>
            <person name="Rusch D."/>
            <person name="Podicherti R."/>
            <person name="Tsui H.-C.T."/>
            <person name="Winkler M.E."/>
        </authorList>
    </citation>
    <scope>NUCLEOTIDE SEQUENCE</scope>
</reference>
<sequence>MNVKSMCVGFLIAMFSSTGTYFLVPSPKDAAAVELHQETMELVRLLAWDMLEACSISGSSAIVCDKKRYTSRHGASLNQK</sequence>
<dbReference type="AlphaFoldDB" id="A0A382GV21"/>
<evidence type="ECO:0000313" key="1">
    <source>
        <dbReference type="EMBL" id="SVB78705.1"/>
    </source>
</evidence>